<keyword evidence="6 13" id="KW-0441">Lipid A biosynthesis</keyword>
<protein>
    <recommendedName>
        <fullName evidence="4 13">Tetraacyldisaccharide 4'-kinase</fullName>
        <ecNumber evidence="3 13">2.7.1.130</ecNumber>
    </recommendedName>
    <alternativeName>
        <fullName evidence="12 13">Lipid A 4'-kinase</fullName>
    </alternativeName>
</protein>
<keyword evidence="11 13" id="KW-0443">Lipid metabolism</keyword>
<dbReference type="PANTHER" id="PTHR42724">
    <property type="entry name" value="TETRAACYLDISACCHARIDE 4'-KINASE"/>
    <property type="match status" value="1"/>
</dbReference>
<evidence type="ECO:0000256" key="6">
    <source>
        <dbReference type="ARBA" id="ARBA00022556"/>
    </source>
</evidence>
<dbReference type="HAMAP" id="MF_00409">
    <property type="entry name" value="LpxK"/>
    <property type="match status" value="1"/>
</dbReference>
<name>A0ABV3T5Y6_9GAMM</name>
<comment type="function">
    <text evidence="1 13">Transfers the gamma-phosphate of ATP to the 4'-position of a tetraacyldisaccharide 1-phosphate intermediate (termed DS-1-P) to form tetraacyldisaccharide 1,4'-bis-phosphate (lipid IVA).</text>
</comment>
<dbReference type="Pfam" id="PF02606">
    <property type="entry name" value="LpxK"/>
    <property type="match status" value="1"/>
</dbReference>
<dbReference type="Proteomes" id="UP001556637">
    <property type="component" value="Unassembled WGS sequence"/>
</dbReference>
<reference evidence="14 15" key="1">
    <citation type="submission" date="2024-02" db="EMBL/GenBank/DDBJ databases">
        <title>New especies of Spiribacter isolated from saline water.</title>
        <authorList>
            <person name="Leon M.J."/>
            <person name="De La Haba R."/>
            <person name="Sanchez-Porro C."/>
            <person name="Ventosa A."/>
        </authorList>
    </citation>
    <scope>NUCLEOTIDE SEQUENCE [LARGE SCALE GENOMIC DNA]</scope>
    <source>
        <strain evidence="15">ag22IC4-189</strain>
    </source>
</reference>
<dbReference type="PANTHER" id="PTHR42724:SF1">
    <property type="entry name" value="TETRAACYLDISACCHARIDE 4'-KINASE, MITOCHONDRIAL-RELATED"/>
    <property type="match status" value="1"/>
</dbReference>
<evidence type="ECO:0000313" key="14">
    <source>
        <dbReference type="EMBL" id="MEX0430558.1"/>
    </source>
</evidence>
<evidence type="ECO:0000256" key="10">
    <source>
        <dbReference type="ARBA" id="ARBA00022840"/>
    </source>
</evidence>
<comment type="catalytic activity">
    <reaction evidence="13">
        <text>a lipid A disaccharide + ATP = a lipid IVA + ADP + H(+)</text>
        <dbReference type="Rhea" id="RHEA:67840"/>
        <dbReference type="ChEBI" id="CHEBI:15378"/>
        <dbReference type="ChEBI" id="CHEBI:30616"/>
        <dbReference type="ChEBI" id="CHEBI:176343"/>
        <dbReference type="ChEBI" id="CHEBI:176425"/>
        <dbReference type="ChEBI" id="CHEBI:456216"/>
        <dbReference type="EC" id="2.7.1.130"/>
    </reaction>
</comment>
<evidence type="ECO:0000256" key="9">
    <source>
        <dbReference type="ARBA" id="ARBA00022777"/>
    </source>
</evidence>
<accession>A0ABV3T5Y6</accession>
<comment type="similarity">
    <text evidence="13">Belongs to the LpxK family.</text>
</comment>
<comment type="pathway">
    <text evidence="2 13">Glycolipid biosynthesis; lipid IV(A) biosynthesis; lipid IV(A) from (3R)-3-hydroxytetradecanoyl-[acyl-carrier-protein] and UDP-N-acetyl-alpha-D-glucosamine: step 6/6.</text>
</comment>
<evidence type="ECO:0000256" key="11">
    <source>
        <dbReference type="ARBA" id="ARBA00023098"/>
    </source>
</evidence>
<evidence type="ECO:0000313" key="15">
    <source>
        <dbReference type="Proteomes" id="UP001556637"/>
    </source>
</evidence>
<keyword evidence="5 13" id="KW-0444">Lipid biosynthesis</keyword>
<dbReference type="SUPFAM" id="SSF52540">
    <property type="entry name" value="P-loop containing nucleoside triphosphate hydrolases"/>
    <property type="match status" value="1"/>
</dbReference>
<feature type="binding site" evidence="13">
    <location>
        <begin position="56"/>
        <end position="63"/>
    </location>
    <ligand>
        <name>ATP</name>
        <dbReference type="ChEBI" id="CHEBI:30616"/>
    </ligand>
</feature>
<evidence type="ECO:0000256" key="8">
    <source>
        <dbReference type="ARBA" id="ARBA00022741"/>
    </source>
</evidence>
<keyword evidence="10 13" id="KW-0067">ATP-binding</keyword>
<keyword evidence="9 13" id="KW-0418">Kinase</keyword>
<organism evidence="14 15">
    <name type="scientific">Spiribacter insolitus</name>
    <dbReference type="NCBI Taxonomy" id="3122417"/>
    <lineage>
        <taxon>Bacteria</taxon>
        <taxon>Pseudomonadati</taxon>
        <taxon>Pseudomonadota</taxon>
        <taxon>Gammaproteobacteria</taxon>
        <taxon>Chromatiales</taxon>
        <taxon>Ectothiorhodospiraceae</taxon>
        <taxon>Spiribacter</taxon>
    </lineage>
</organism>
<dbReference type="EC" id="2.7.1.130" evidence="3 13"/>
<evidence type="ECO:0000256" key="4">
    <source>
        <dbReference type="ARBA" id="ARBA00016436"/>
    </source>
</evidence>
<gene>
    <name evidence="13 14" type="primary">lpxK</name>
    <name evidence="14" type="ORF">V6X30_03955</name>
</gene>
<evidence type="ECO:0000256" key="1">
    <source>
        <dbReference type="ARBA" id="ARBA00002274"/>
    </source>
</evidence>
<evidence type="ECO:0000256" key="13">
    <source>
        <dbReference type="HAMAP-Rule" id="MF_00409"/>
    </source>
</evidence>
<keyword evidence="15" id="KW-1185">Reference proteome</keyword>
<dbReference type="RefSeq" id="WP_367983350.1">
    <property type="nucleotide sequence ID" value="NZ_JBAKFF010000001.1"/>
</dbReference>
<dbReference type="InterPro" id="IPR003758">
    <property type="entry name" value="LpxK"/>
</dbReference>
<dbReference type="GO" id="GO:0009029">
    <property type="term" value="F:lipid-A 4'-kinase activity"/>
    <property type="evidence" value="ECO:0007669"/>
    <property type="project" value="UniProtKB-EC"/>
</dbReference>
<sequence length="333" mass="35653">MAIDRYPAFWDRNGVSAAMLSPLEWVFRRAVARRRARADAVAQWIDAPVVVVGNASVGGTGKTPLVLWLVEAAMALGFRPGIVLRGHRSSARGVVPVTADSDPTMVGDEAVLLARRTFRPVVIGADRVAAGRMLLETAAVDLVISDDGLQHYPLGRDVEIAVVDADRGHGNGRCLPAGPLREPLDRLNEVDLVLGNGRRMTEDGGMFEIVPGSLQALASSGGVGEPPAPGQAVHAVAGIGHPERFFATLSAMGFVIHAHPLGDHHHFRPEDLRFDDGAPVIVTEKDAVKCRALAPVNSWYLPVEARPDEATARRLKDLLELAQARSKNREAGS</sequence>
<evidence type="ECO:0000256" key="5">
    <source>
        <dbReference type="ARBA" id="ARBA00022516"/>
    </source>
</evidence>
<dbReference type="InterPro" id="IPR027417">
    <property type="entry name" value="P-loop_NTPase"/>
</dbReference>
<evidence type="ECO:0000256" key="3">
    <source>
        <dbReference type="ARBA" id="ARBA00012071"/>
    </source>
</evidence>
<evidence type="ECO:0000256" key="7">
    <source>
        <dbReference type="ARBA" id="ARBA00022679"/>
    </source>
</evidence>
<evidence type="ECO:0000256" key="2">
    <source>
        <dbReference type="ARBA" id="ARBA00004870"/>
    </source>
</evidence>
<dbReference type="NCBIfam" id="TIGR00682">
    <property type="entry name" value="lpxK"/>
    <property type="match status" value="1"/>
</dbReference>
<comment type="caution">
    <text evidence="14">The sequence shown here is derived from an EMBL/GenBank/DDBJ whole genome shotgun (WGS) entry which is preliminary data.</text>
</comment>
<keyword evidence="7 13" id="KW-0808">Transferase</keyword>
<proteinExistence type="inferred from homology"/>
<dbReference type="EMBL" id="JBAKFF010000001">
    <property type="protein sequence ID" value="MEX0430558.1"/>
    <property type="molecule type" value="Genomic_DNA"/>
</dbReference>
<keyword evidence="8 13" id="KW-0547">Nucleotide-binding</keyword>
<evidence type="ECO:0000256" key="12">
    <source>
        <dbReference type="ARBA" id="ARBA00029757"/>
    </source>
</evidence>